<comment type="caution">
    <text evidence="1">The sequence shown here is derived from an EMBL/GenBank/DDBJ whole genome shotgun (WGS) entry which is preliminary data.</text>
</comment>
<protein>
    <submittedName>
        <fullName evidence="1">Uncharacterized protein</fullName>
    </submittedName>
</protein>
<keyword evidence="2" id="KW-1185">Reference proteome</keyword>
<gene>
    <name evidence="1" type="primary">AVEN_62967_1</name>
    <name evidence="1" type="ORF">NPIL_83031</name>
</gene>
<dbReference type="EMBL" id="BMAW01077398">
    <property type="protein sequence ID" value="GFU06184.1"/>
    <property type="molecule type" value="Genomic_DNA"/>
</dbReference>
<dbReference type="AlphaFoldDB" id="A0A8X6QC61"/>
<evidence type="ECO:0000313" key="2">
    <source>
        <dbReference type="Proteomes" id="UP000887013"/>
    </source>
</evidence>
<evidence type="ECO:0000313" key="1">
    <source>
        <dbReference type="EMBL" id="GFU06184.1"/>
    </source>
</evidence>
<name>A0A8X6QC61_NEPPI</name>
<dbReference type="Proteomes" id="UP000887013">
    <property type="component" value="Unassembled WGS sequence"/>
</dbReference>
<sequence>MSCGIHRLLMSCIGIHDPIQRLSKIKEHLKVVQEFESSMKVLPDGRYELCMPIKSNANELPSNKELTWKGIKKCANAHNGMGF</sequence>
<reference evidence="1" key="1">
    <citation type="submission" date="2020-08" db="EMBL/GenBank/DDBJ databases">
        <title>Multicomponent nature underlies the extraordinary mechanical properties of spider dragline silk.</title>
        <authorList>
            <person name="Kono N."/>
            <person name="Nakamura H."/>
            <person name="Mori M."/>
            <person name="Yoshida Y."/>
            <person name="Ohtoshi R."/>
            <person name="Malay A.D."/>
            <person name="Moran D.A.P."/>
            <person name="Tomita M."/>
            <person name="Numata K."/>
            <person name="Arakawa K."/>
        </authorList>
    </citation>
    <scope>NUCLEOTIDE SEQUENCE</scope>
</reference>
<proteinExistence type="predicted"/>
<accession>A0A8X6QC61</accession>
<organism evidence="1 2">
    <name type="scientific">Nephila pilipes</name>
    <name type="common">Giant wood spider</name>
    <name type="synonym">Nephila maculata</name>
    <dbReference type="NCBI Taxonomy" id="299642"/>
    <lineage>
        <taxon>Eukaryota</taxon>
        <taxon>Metazoa</taxon>
        <taxon>Ecdysozoa</taxon>
        <taxon>Arthropoda</taxon>
        <taxon>Chelicerata</taxon>
        <taxon>Arachnida</taxon>
        <taxon>Araneae</taxon>
        <taxon>Araneomorphae</taxon>
        <taxon>Entelegynae</taxon>
        <taxon>Araneoidea</taxon>
        <taxon>Nephilidae</taxon>
        <taxon>Nephila</taxon>
    </lineage>
</organism>